<reference evidence="2" key="1">
    <citation type="journal article" date="2013" name="J. Bacteriol.">
        <title>Gene content and diversity of the loci encoding biosynthesis of capsular polysaccharides of the 15 serovar reference strains of Haemophilus parasuis.</title>
        <authorList>
            <consortium name="BRaDP1T Consortium"/>
            <person name="Howell K.J."/>
            <person name="Weinert L.A."/>
            <person name="Luan S.L."/>
            <person name="Peters S.E."/>
            <person name="Chaudhuri R.R."/>
            <person name="Harris D."/>
            <person name="Angen O."/>
            <person name="Aragon V."/>
            <person name="Parkhill J."/>
            <person name="Langford P.R."/>
            <person name="Rycroft A.N."/>
            <person name="Wren B.W."/>
            <person name="Tucker A.W."/>
            <person name="Maskell D.J."/>
        </authorList>
    </citation>
    <scope>NUCLEOTIDE SEQUENCE</scope>
    <source>
        <strain evidence="2">IA-84-17975</strain>
    </source>
</reference>
<feature type="transmembrane region" description="Helical" evidence="1">
    <location>
        <begin position="20"/>
        <end position="36"/>
    </location>
</feature>
<feature type="transmembrane region" description="Helical" evidence="1">
    <location>
        <begin position="340"/>
        <end position="368"/>
    </location>
</feature>
<keyword evidence="1" id="KW-1133">Transmembrane helix</keyword>
<keyword evidence="1" id="KW-0812">Transmembrane</keyword>
<evidence type="ECO:0008006" key="3">
    <source>
        <dbReference type="Google" id="ProtNLM"/>
    </source>
</evidence>
<feature type="transmembrane region" description="Helical" evidence="1">
    <location>
        <begin position="99"/>
        <end position="117"/>
    </location>
</feature>
<dbReference type="AlphaFoldDB" id="T1RP73"/>
<feature type="transmembrane region" description="Helical" evidence="1">
    <location>
        <begin position="230"/>
        <end position="248"/>
    </location>
</feature>
<feature type="transmembrane region" description="Helical" evidence="1">
    <location>
        <begin position="42"/>
        <end position="61"/>
    </location>
</feature>
<feature type="transmembrane region" description="Helical" evidence="1">
    <location>
        <begin position="169"/>
        <end position="189"/>
    </location>
</feature>
<feature type="transmembrane region" description="Helical" evidence="1">
    <location>
        <begin position="124"/>
        <end position="146"/>
    </location>
</feature>
<name>T1RP73_GLAPU</name>
<evidence type="ECO:0000313" key="2">
    <source>
        <dbReference type="EMBL" id="AGM38844.1"/>
    </source>
</evidence>
<accession>T1RP73</accession>
<sequence length="386" mass="44954">MVLVLLNLLKVMSSYINNKLECLVVFFSIAVSSLALEFHLFNWYMELSFAGFFLLMFYAFTRNSQIKLIRIEIDIYWLLLFCFSFSGMFFSVFNIDYIYFLKFILVTLVFYVCFILYHTKKDKLLFYVFLSFSASCALISILLEIFKGSFMYWDFTFARNASIFFDPNYASAIFSTSIMLTFILINKFILKLMLGLLYLVAIIFTYSKAGVLAFVFGFCGYLYYRYSYKSIVYLVLFIILLVLCFKFIDVDISMFRVEQGANFRDEYFYLVIDYVYNQNNFFGGGYETIGKLIKNAGYANSSTHNYYLDLLIANSVLTFIFLIPIISVVIVLGIKKRSMYFPVFITLFILSNTISISIGGIGILSFIFSYSIIDILYGDSYDSKRV</sequence>
<feature type="transmembrane region" description="Helical" evidence="1">
    <location>
        <begin position="196"/>
        <end position="224"/>
    </location>
</feature>
<keyword evidence="1" id="KW-0472">Membrane</keyword>
<evidence type="ECO:0000256" key="1">
    <source>
        <dbReference type="SAM" id="Phobius"/>
    </source>
</evidence>
<feature type="transmembrane region" description="Helical" evidence="1">
    <location>
        <begin position="73"/>
        <end position="93"/>
    </location>
</feature>
<feature type="transmembrane region" description="Helical" evidence="1">
    <location>
        <begin position="310"/>
        <end position="334"/>
    </location>
</feature>
<protein>
    <recommendedName>
        <fullName evidence="3">O-antigen polymerase</fullName>
    </recommendedName>
</protein>
<reference evidence="2" key="2">
    <citation type="submission" date="2013-03" db="EMBL/GenBank/DDBJ databases">
        <authorList>
            <person name="Howell K."/>
            <person name="Weinert L."/>
            <person name="Luan S.-L."/>
            <person name="Peters S."/>
            <person name="Aragon V."/>
            <person name="Angen O."/>
            <person name="Tucker A.W."/>
            <person name="Maskell D.J."/>
        </authorList>
    </citation>
    <scope>NUCLEOTIDE SEQUENCE</scope>
    <source>
        <strain evidence="2">IA-84-17975</strain>
    </source>
</reference>
<gene>
    <name evidence="2" type="primary">waaL13</name>
</gene>
<dbReference type="EMBL" id="KC795502">
    <property type="protein sequence ID" value="AGM38844.1"/>
    <property type="molecule type" value="Genomic_DNA"/>
</dbReference>
<organism evidence="2">
    <name type="scientific">Glaesserella parasuis</name>
    <name type="common">Haemophilus parasuis</name>
    <dbReference type="NCBI Taxonomy" id="738"/>
    <lineage>
        <taxon>Bacteria</taxon>
        <taxon>Pseudomonadati</taxon>
        <taxon>Pseudomonadota</taxon>
        <taxon>Gammaproteobacteria</taxon>
        <taxon>Pasteurellales</taxon>
        <taxon>Pasteurellaceae</taxon>
        <taxon>Glaesserella</taxon>
    </lineage>
</organism>
<proteinExistence type="predicted"/>